<keyword evidence="1" id="KW-0547">Nucleotide-binding</keyword>
<dbReference type="GO" id="GO:0005524">
    <property type="term" value="F:ATP binding"/>
    <property type="evidence" value="ECO:0007669"/>
    <property type="project" value="UniProtKB-KW"/>
</dbReference>
<dbReference type="InterPro" id="IPR000792">
    <property type="entry name" value="Tscrpt_reg_LuxR_C"/>
</dbReference>
<protein>
    <submittedName>
        <fullName evidence="4">AAA family ATPase</fullName>
    </submittedName>
</protein>
<dbReference type="GO" id="GO:0004016">
    <property type="term" value="F:adenylate cyclase activity"/>
    <property type="evidence" value="ECO:0007669"/>
    <property type="project" value="TreeGrafter"/>
</dbReference>
<reference evidence="4" key="1">
    <citation type="submission" date="2020-12" db="EMBL/GenBank/DDBJ databases">
        <title>Sanguibacter suaedae sp. nov., isolated from Suaeda aralocaspica.</title>
        <authorList>
            <person name="Ma Q."/>
        </authorList>
    </citation>
    <scope>NUCLEOTIDE SEQUENCE</scope>
    <source>
        <strain evidence="4">YZGR15</strain>
    </source>
</reference>
<sequence>MTHDAAVTTAIRGRDAEVAALEHHVLRATHADGAALRVVGDRGAGASLLLAHARDVARTAGARVLSAAGVEAEQDVPFAALHQLVVPLLTDVGPLSAVQAAAVRTALEDGTGTPSFALRAAVRTLLVHAATEQPLVCVVDSIHHLDDASALVLGFCARRLQGTRAVMVLATRATASPHTPGPDPFDDVPTLHLGPLDRAAARQIVADTTRGAAPDALADDLHDASGGIPGDLVALCATLTPAELAGHAPVPEHLPSRSVLRRDSRTRAGRLSPGARSVLALLACDPDLERHDLVACAATLGAGPQDVAECIDSGLVPFRSPLERSAVRSELPAELRSAAHAVVADRLERAGDPRHAWHRARSGARVSTADLVAAAETASRRGAHGWAALTLEEAAGHSADASDRSRLLVSAATAAWSGGATGRSRSLLRRAASVPGTAPDVALLLRGETELRTGSPEVAAAELLVASDRLAGHDPTASARALALAHEAACIAGDAGLRADALRRALATSREHGARPGPGALMTEHVVGLELSLRGEHDEARGSLVRVVSAARDADDAHARVLGSEAAFALGDGRTAYDLADGAAADAEANGDRAVLAWSMVYRSMAALLLGRHARAVASSLDGLAHAQEDGRHNTAVDHLTILALLSAVDGDRESAAVRVTAAADAIARRGLERPRTLAGWAQACTDLAVDRHSDALDRFRLMAVGGRAHPALRLMAVPHLVEAAVRGGERERAVRAVHIYDQWADGTQDVARRALSHRCHALLATDPAAVREHFTHAMELHETSGVELDLARTELLYASFLRRSRQPGAARRYLREALMIYEAHGSDFWADRVRAELRAAGGTPDGPVPDGVVGRVSAPVGSEHGPEGAQTLTAQQRRIAELAAAGATNKEIADHLVVSPRTVEHHLRNVFSRLGIRSRVEIARYLD</sequence>
<keyword evidence="2" id="KW-0067">ATP-binding</keyword>
<accession>A0A934MBT7</accession>
<keyword evidence="5" id="KW-1185">Reference proteome</keyword>
<dbReference type="InterPro" id="IPR036388">
    <property type="entry name" value="WH-like_DNA-bd_sf"/>
</dbReference>
<dbReference type="PANTHER" id="PTHR16305:SF35">
    <property type="entry name" value="TRANSCRIPTIONAL ACTIVATOR DOMAIN"/>
    <property type="match status" value="1"/>
</dbReference>
<dbReference type="PANTHER" id="PTHR16305">
    <property type="entry name" value="TESTICULAR SOLUBLE ADENYLYL CYCLASE"/>
    <property type="match status" value="1"/>
</dbReference>
<proteinExistence type="predicted"/>
<dbReference type="InterPro" id="IPR041664">
    <property type="entry name" value="AAA_16"/>
</dbReference>
<evidence type="ECO:0000256" key="2">
    <source>
        <dbReference type="ARBA" id="ARBA00022840"/>
    </source>
</evidence>
<dbReference type="EMBL" id="JAEINH010000009">
    <property type="protein sequence ID" value="MBI9115661.1"/>
    <property type="molecule type" value="Genomic_DNA"/>
</dbReference>
<dbReference type="SMART" id="SM00421">
    <property type="entry name" value="HTH_LUXR"/>
    <property type="match status" value="1"/>
</dbReference>
<dbReference type="GO" id="GO:0005737">
    <property type="term" value="C:cytoplasm"/>
    <property type="evidence" value="ECO:0007669"/>
    <property type="project" value="TreeGrafter"/>
</dbReference>
<dbReference type="Gene3D" id="1.10.10.10">
    <property type="entry name" value="Winged helix-like DNA-binding domain superfamily/Winged helix DNA-binding domain"/>
    <property type="match status" value="1"/>
</dbReference>
<gene>
    <name evidence="4" type="ORF">JAV76_11615</name>
</gene>
<dbReference type="GO" id="GO:0003677">
    <property type="term" value="F:DNA binding"/>
    <property type="evidence" value="ECO:0007669"/>
    <property type="project" value="InterPro"/>
</dbReference>
<dbReference type="Pfam" id="PF13191">
    <property type="entry name" value="AAA_16"/>
    <property type="match status" value="1"/>
</dbReference>
<dbReference type="Pfam" id="PF00196">
    <property type="entry name" value="GerE"/>
    <property type="match status" value="1"/>
</dbReference>
<dbReference type="InterPro" id="IPR016032">
    <property type="entry name" value="Sig_transdc_resp-reg_C-effctor"/>
</dbReference>
<dbReference type="RefSeq" id="WP_198734222.1">
    <property type="nucleotide sequence ID" value="NZ_JAEINH010000009.1"/>
</dbReference>
<dbReference type="AlphaFoldDB" id="A0A934MBT7"/>
<dbReference type="PRINTS" id="PR00038">
    <property type="entry name" value="HTHLUXR"/>
</dbReference>
<comment type="caution">
    <text evidence="4">The sequence shown here is derived from an EMBL/GenBank/DDBJ whole genome shotgun (WGS) entry which is preliminary data.</text>
</comment>
<evidence type="ECO:0000313" key="4">
    <source>
        <dbReference type="EMBL" id="MBI9115661.1"/>
    </source>
</evidence>
<feature type="domain" description="HTH luxR-type" evidence="3">
    <location>
        <begin position="866"/>
        <end position="928"/>
    </location>
</feature>
<dbReference type="Proteomes" id="UP000602087">
    <property type="component" value="Unassembled WGS sequence"/>
</dbReference>
<name>A0A934MBT7_9MICO</name>
<evidence type="ECO:0000259" key="3">
    <source>
        <dbReference type="PROSITE" id="PS50043"/>
    </source>
</evidence>
<dbReference type="PROSITE" id="PS50043">
    <property type="entry name" value="HTH_LUXR_2"/>
    <property type="match status" value="1"/>
</dbReference>
<evidence type="ECO:0000256" key="1">
    <source>
        <dbReference type="ARBA" id="ARBA00022741"/>
    </source>
</evidence>
<dbReference type="PROSITE" id="PS00622">
    <property type="entry name" value="HTH_LUXR_1"/>
    <property type="match status" value="1"/>
</dbReference>
<dbReference type="CDD" id="cd06170">
    <property type="entry name" value="LuxR_C_like"/>
    <property type="match status" value="1"/>
</dbReference>
<evidence type="ECO:0000313" key="5">
    <source>
        <dbReference type="Proteomes" id="UP000602087"/>
    </source>
</evidence>
<dbReference type="SUPFAM" id="SSF46894">
    <property type="entry name" value="C-terminal effector domain of the bipartite response regulators"/>
    <property type="match status" value="1"/>
</dbReference>
<organism evidence="4 5">
    <name type="scientific">Sanguibacter suaedae</name>
    <dbReference type="NCBI Taxonomy" id="2795737"/>
    <lineage>
        <taxon>Bacteria</taxon>
        <taxon>Bacillati</taxon>
        <taxon>Actinomycetota</taxon>
        <taxon>Actinomycetes</taxon>
        <taxon>Micrococcales</taxon>
        <taxon>Sanguibacteraceae</taxon>
        <taxon>Sanguibacter</taxon>
    </lineage>
</organism>
<dbReference type="GO" id="GO:0006355">
    <property type="term" value="P:regulation of DNA-templated transcription"/>
    <property type="evidence" value="ECO:0007669"/>
    <property type="project" value="InterPro"/>
</dbReference>